<feature type="domain" description="Doubled CXXCH motif" evidence="3">
    <location>
        <begin position="129"/>
        <end position="159"/>
    </location>
</feature>
<dbReference type="PANTHER" id="PTHR35038:SF8">
    <property type="entry name" value="C-TYPE POLYHEME CYTOCHROME OMCC"/>
    <property type="match status" value="1"/>
</dbReference>
<keyword evidence="7" id="KW-1185">Reference proteome</keyword>
<dbReference type="Gene3D" id="1.10.1130.10">
    <property type="entry name" value="Flavocytochrome C3, Chain A"/>
    <property type="match status" value="2"/>
</dbReference>
<evidence type="ECO:0000256" key="2">
    <source>
        <dbReference type="PROSITE-ProRule" id="PRU00339"/>
    </source>
</evidence>
<dbReference type="EMBL" id="CACSIK010000003">
    <property type="protein sequence ID" value="CAA0110523.1"/>
    <property type="molecule type" value="Genomic_DNA"/>
</dbReference>
<dbReference type="EMBL" id="CACSIM010000006">
    <property type="protein sequence ID" value="CAA0118166.1"/>
    <property type="molecule type" value="Genomic_DNA"/>
</dbReference>
<dbReference type="InterPro" id="IPR051829">
    <property type="entry name" value="Multiheme_Cytochr_ET"/>
</dbReference>
<dbReference type="InterPro" id="IPR019734">
    <property type="entry name" value="TPR_rpt"/>
</dbReference>
<dbReference type="SUPFAM" id="SSF48371">
    <property type="entry name" value="ARM repeat"/>
    <property type="match status" value="1"/>
</dbReference>
<dbReference type="PROSITE" id="PS50005">
    <property type="entry name" value="TPR"/>
    <property type="match status" value="1"/>
</dbReference>
<dbReference type="Proteomes" id="UP000435877">
    <property type="component" value="Unassembled WGS sequence"/>
</dbReference>
<dbReference type="InterPro" id="IPR011990">
    <property type="entry name" value="TPR-like_helical_dom_sf"/>
</dbReference>
<dbReference type="PANTHER" id="PTHR35038">
    <property type="entry name" value="DISSIMILATORY SULFITE REDUCTASE SIRA"/>
    <property type="match status" value="1"/>
</dbReference>
<dbReference type="InterPro" id="IPR016024">
    <property type="entry name" value="ARM-type_fold"/>
</dbReference>
<dbReference type="Gene3D" id="1.25.10.10">
    <property type="entry name" value="Leucine-rich Repeat Variant"/>
    <property type="match status" value="1"/>
</dbReference>
<organism evidence="5 8">
    <name type="scientific">Zhongshania aliphaticivorans</name>
    <dbReference type="NCBI Taxonomy" id="1470434"/>
    <lineage>
        <taxon>Bacteria</taxon>
        <taxon>Pseudomonadati</taxon>
        <taxon>Pseudomonadota</taxon>
        <taxon>Gammaproteobacteria</taxon>
        <taxon>Cellvibrionales</taxon>
        <taxon>Spongiibacteraceae</taxon>
        <taxon>Zhongshania</taxon>
    </lineage>
</organism>
<dbReference type="AlphaFoldDB" id="A0A5S9QHI5"/>
<keyword evidence="2" id="KW-0802">TPR repeat</keyword>
<dbReference type="InterPro" id="IPR011989">
    <property type="entry name" value="ARM-like"/>
</dbReference>
<evidence type="ECO:0000313" key="6">
    <source>
        <dbReference type="EMBL" id="CAA0122173.1"/>
    </source>
</evidence>
<name>A0A5S9QHI5_9GAMM</name>
<dbReference type="OrthoDB" id="9814800at2"/>
<feature type="repeat" description="TPR" evidence="2">
    <location>
        <begin position="382"/>
        <end position="415"/>
    </location>
</feature>
<evidence type="ECO:0000313" key="7">
    <source>
        <dbReference type="Proteomes" id="UP000435877"/>
    </source>
</evidence>
<dbReference type="Pfam" id="PF09699">
    <property type="entry name" value="Paired_CXXCH_1"/>
    <property type="match status" value="1"/>
</dbReference>
<dbReference type="InterPro" id="IPR010177">
    <property type="entry name" value="Paired_CXXCH_1"/>
</dbReference>
<dbReference type="SMART" id="SM00028">
    <property type="entry name" value="TPR"/>
    <property type="match status" value="3"/>
</dbReference>
<dbReference type="Pfam" id="PF13432">
    <property type="entry name" value="TPR_16"/>
    <property type="match status" value="1"/>
</dbReference>
<evidence type="ECO:0000313" key="8">
    <source>
        <dbReference type="Proteomes" id="UP000439591"/>
    </source>
</evidence>
<sequence>MACEACHGPGKDHIAWTKEIAKSGKASTTPPLNMGFAEQLTPTTTWRLNNNKPTMTSDSDEPNKLSGQLGVCARCHSRRAAMSDSQPGSAFDDVYDLQAIQLPLYHADGQIHDEVYVTGSFMQSKMFQSGVVCSNCHNPHSLELKLPGNQVCSQCHQSTVFDTPAHHHHINGSTGAECVNCHMPATTYMQIDPRRDHSLRVPRPDLSIANDTPNACNQCHLDKTPTWANEAIINWRGNNDQPSHFSDLLAPALNGANGMNEMMKIVDLVTDDSVPGIIQASSLAELAKYPNQQTIAIAQNKLHSKNPMERASAVRVFSLLPPEDRKSILLPLTKDKSRSVRHAVVQQLAGMNEASLTPDELNAWRNAKSEYESALDYQADFPEGQLNIGMYHLAQKNPAAAEKAYQQALKQDPYQLSAYINLADLYRGSSNDEAGWEILNTGIQKMPQAAPLFYSGGMLKVRQKNYSQAKSFLHKATLIAPTNAQYSYTYGLILQYLNNKQDAITEWERGLKISPEHQQILMALLNSYQDLNNWKQALRIANKLKVVIPDNKQLDTLIINLKAHVKDK</sequence>
<reference evidence="7 8" key="1">
    <citation type="submission" date="2019-11" db="EMBL/GenBank/DDBJ databases">
        <authorList>
            <person name="Holert J."/>
        </authorList>
    </citation>
    <scope>NUCLEOTIDE SEQUENCE [LARGE SCALE GENOMIC DNA]</scope>
    <source>
        <strain evidence="5">BC3_2A</strain>
        <strain evidence="4">SB11_1A</strain>
    </source>
</reference>
<dbReference type="SUPFAM" id="SSF48695">
    <property type="entry name" value="Multiheme cytochromes"/>
    <property type="match status" value="1"/>
</dbReference>
<dbReference type="SUPFAM" id="SSF48452">
    <property type="entry name" value="TPR-like"/>
    <property type="match status" value="1"/>
</dbReference>
<dbReference type="EMBL" id="CACSIM010000008">
    <property type="protein sequence ID" value="CAA0122173.1"/>
    <property type="molecule type" value="Genomic_DNA"/>
</dbReference>
<evidence type="ECO:0000313" key="4">
    <source>
        <dbReference type="EMBL" id="CAA0110523.1"/>
    </source>
</evidence>
<evidence type="ECO:0000259" key="3">
    <source>
        <dbReference type="Pfam" id="PF09699"/>
    </source>
</evidence>
<evidence type="ECO:0000256" key="1">
    <source>
        <dbReference type="ARBA" id="ARBA00022729"/>
    </source>
</evidence>
<evidence type="ECO:0000313" key="5">
    <source>
        <dbReference type="EMBL" id="CAA0118166.1"/>
    </source>
</evidence>
<keyword evidence="1" id="KW-0732">Signal</keyword>
<gene>
    <name evidence="5" type="primary">lapB_2</name>
    <name evidence="6" type="synonym">lapB_3</name>
    <name evidence="4" type="ORF">IHBHHGIJ_03207</name>
    <name evidence="5" type="ORF">KFEGEMFD_03420</name>
    <name evidence="6" type="ORF">KFEGEMFD_03952</name>
</gene>
<proteinExistence type="predicted"/>
<protein>
    <submittedName>
        <fullName evidence="5">Lipopolysaccharide assembly protein B</fullName>
    </submittedName>
</protein>
<dbReference type="Gene3D" id="1.25.40.10">
    <property type="entry name" value="Tetratricopeptide repeat domain"/>
    <property type="match status" value="2"/>
</dbReference>
<accession>A0A5S9QHI5</accession>
<dbReference type="Proteomes" id="UP000439591">
    <property type="component" value="Unassembled WGS sequence"/>
</dbReference>
<dbReference type="InterPro" id="IPR036280">
    <property type="entry name" value="Multihaem_cyt_sf"/>
</dbReference>